<keyword evidence="3" id="KW-1185">Reference proteome</keyword>
<reference evidence="2 3" key="1">
    <citation type="submission" date="2017-05" db="EMBL/GenBank/DDBJ databases">
        <authorList>
            <person name="Varghese N."/>
            <person name="Submissions S."/>
        </authorList>
    </citation>
    <scope>NUCLEOTIDE SEQUENCE [LARGE SCALE GENOMIC DNA]</scope>
    <source>
        <strain evidence="2 3">DSM 15360</strain>
    </source>
</reference>
<keyword evidence="1" id="KW-0472">Membrane</keyword>
<dbReference type="EMBL" id="FXUA01000007">
    <property type="protein sequence ID" value="SMP30931.1"/>
    <property type="molecule type" value="Genomic_DNA"/>
</dbReference>
<keyword evidence="1" id="KW-0812">Transmembrane</keyword>
<dbReference type="Proteomes" id="UP001157915">
    <property type="component" value="Unassembled WGS sequence"/>
</dbReference>
<gene>
    <name evidence="2" type="ORF">SAMN06265367_1071</name>
</gene>
<sequence length="150" mass="17675">MIIFEKEPKPFLMRCILAYSQDKFFFLSILATISILMVEKSLPVYSLYFILPLVLVAFIRSIFVSKISVQRISDLKSNIEVTYQIFNTFSKLKCKKEHITFLDLEGYRGSFQRINFIVNSKKEFTQYFVGQFNTSEFDLLNSDLMVKNSW</sequence>
<feature type="transmembrane region" description="Helical" evidence="1">
    <location>
        <begin position="44"/>
        <end position="63"/>
    </location>
</feature>
<evidence type="ECO:0000313" key="2">
    <source>
        <dbReference type="EMBL" id="SMP30931.1"/>
    </source>
</evidence>
<name>A0ABY1PD05_9BACT</name>
<protein>
    <recommendedName>
        <fullName evidence="4">ABC transmembrane type-1 domain-containing protein</fullName>
    </recommendedName>
</protein>
<proteinExistence type="predicted"/>
<feature type="transmembrane region" description="Helical" evidence="1">
    <location>
        <begin position="21"/>
        <end position="38"/>
    </location>
</feature>
<organism evidence="2 3">
    <name type="scientific">Algoriphagus winogradskyi</name>
    <dbReference type="NCBI Taxonomy" id="237017"/>
    <lineage>
        <taxon>Bacteria</taxon>
        <taxon>Pseudomonadati</taxon>
        <taxon>Bacteroidota</taxon>
        <taxon>Cytophagia</taxon>
        <taxon>Cytophagales</taxon>
        <taxon>Cyclobacteriaceae</taxon>
        <taxon>Algoriphagus</taxon>
    </lineage>
</organism>
<keyword evidence="1" id="KW-1133">Transmembrane helix</keyword>
<evidence type="ECO:0000313" key="3">
    <source>
        <dbReference type="Proteomes" id="UP001157915"/>
    </source>
</evidence>
<evidence type="ECO:0008006" key="4">
    <source>
        <dbReference type="Google" id="ProtNLM"/>
    </source>
</evidence>
<evidence type="ECO:0000256" key="1">
    <source>
        <dbReference type="SAM" id="Phobius"/>
    </source>
</evidence>
<comment type="caution">
    <text evidence="2">The sequence shown here is derived from an EMBL/GenBank/DDBJ whole genome shotgun (WGS) entry which is preliminary data.</text>
</comment>
<accession>A0ABY1PD05</accession>